<comment type="caution">
    <text evidence="8">The sequence shown here is derived from an EMBL/GenBank/DDBJ whole genome shotgun (WGS) entry which is preliminary data.</text>
</comment>
<dbReference type="GO" id="GO:0000077">
    <property type="term" value="P:DNA damage checkpoint signaling"/>
    <property type="evidence" value="ECO:0007669"/>
    <property type="project" value="TreeGrafter"/>
</dbReference>
<evidence type="ECO:0000256" key="3">
    <source>
        <dbReference type="ARBA" id="ARBA00022679"/>
    </source>
</evidence>
<dbReference type="Pfam" id="PF08123">
    <property type="entry name" value="DOT1"/>
    <property type="match status" value="1"/>
</dbReference>
<feature type="non-terminal residue" evidence="8">
    <location>
        <position position="1"/>
    </location>
</feature>
<comment type="catalytic activity">
    <reaction evidence="6">
        <text>L-lysyl(79)-[histone H3] + 3 S-adenosyl-L-methionine = N(6),N(6),N(6)-trimethyl-L-lysyl(79)-[histone H3] + 3 S-adenosyl-L-homocysteine + 3 H(+)</text>
        <dbReference type="Rhea" id="RHEA:60328"/>
        <dbReference type="Rhea" id="RHEA-COMP:15549"/>
        <dbReference type="Rhea" id="RHEA-COMP:15552"/>
        <dbReference type="ChEBI" id="CHEBI:15378"/>
        <dbReference type="ChEBI" id="CHEBI:29969"/>
        <dbReference type="ChEBI" id="CHEBI:57856"/>
        <dbReference type="ChEBI" id="CHEBI:59789"/>
        <dbReference type="ChEBI" id="CHEBI:61961"/>
        <dbReference type="EC" id="2.1.1.360"/>
    </reaction>
</comment>
<evidence type="ECO:0000256" key="2">
    <source>
        <dbReference type="ARBA" id="ARBA00022603"/>
    </source>
</evidence>
<keyword evidence="4 6" id="KW-0949">S-adenosyl-L-methionine</keyword>
<dbReference type="EC" id="2.1.1.360" evidence="6"/>
<dbReference type="PROSITE" id="PS51569">
    <property type="entry name" value="DOT1"/>
    <property type="match status" value="1"/>
</dbReference>
<dbReference type="AlphaFoldDB" id="A0A8T1TW97"/>
<dbReference type="OrthoDB" id="120055at2759"/>
<dbReference type="GO" id="GO:0032259">
    <property type="term" value="P:methylation"/>
    <property type="evidence" value="ECO:0007669"/>
    <property type="project" value="UniProtKB-KW"/>
</dbReference>
<comment type="subcellular location">
    <subcellularLocation>
        <location evidence="1 6">Nucleus</location>
    </subcellularLocation>
</comment>
<evidence type="ECO:0000256" key="5">
    <source>
        <dbReference type="ARBA" id="ARBA00023242"/>
    </source>
</evidence>
<dbReference type="GO" id="GO:0140956">
    <property type="term" value="F:histone H3K79 trimethyltransferase activity"/>
    <property type="evidence" value="ECO:0007669"/>
    <property type="project" value="UniProtKB-EC"/>
</dbReference>
<dbReference type="GO" id="GO:0006281">
    <property type="term" value="P:DNA repair"/>
    <property type="evidence" value="ECO:0007669"/>
    <property type="project" value="TreeGrafter"/>
</dbReference>
<sequence>TSKVLEQWLRSLLRTYGRRLAEFPRCFFSISKPSPRTAAPQTARLASRCVLTFPKADHALRRMFESVTEKDVLQLAGHRHHNVGELLPSMVTSLISGIGGISECNVFLDVGSGIGNVVVQFALQPAAKLYIGLEAQETFYRLATRLVRWFPVHKDLLANLKLHTGNASGVYLPTRMPYCSSTIVYVNNILFQEEANLMHEHEVCAIRTARRFVSTTLVCPRHCASCSRRFCAVWKHVKTVYGKMSWTANAVAVYIYERVVLKY</sequence>
<evidence type="ECO:0000259" key="7">
    <source>
        <dbReference type="PROSITE" id="PS51569"/>
    </source>
</evidence>
<dbReference type="EMBL" id="JAENGZ010001223">
    <property type="protein sequence ID" value="KAG6949648.1"/>
    <property type="molecule type" value="Genomic_DNA"/>
</dbReference>
<evidence type="ECO:0000256" key="4">
    <source>
        <dbReference type="ARBA" id="ARBA00022691"/>
    </source>
</evidence>
<feature type="domain" description="DOT1" evidence="7">
    <location>
        <begin position="1"/>
        <end position="263"/>
    </location>
</feature>
<comment type="miscellaneous">
    <text evidence="6">In contrast to other lysine histone methyltransferases, it does not contain a SET domain, suggesting the existence of another mechanism for methylation of lysine residues of histones.</text>
</comment>
<dbReference type="VEuPathDB" id="FungiDB:PC110_g17295"/>
<reference evidence="8" key="1">
    <citation type="submission" date="2021-01" db="EMBL/GenBank/DDBJ databases">
        <title>Phytophthora aleatoria, a newly-described species from Pinus radiata is distinct from Phytophthora cactorum isolates based on comparative genomics.</title>
        <authorList>
            <person name="Mcdougal R."/>
            <person name="Panda P."/>
            <person name="Williams N."/>
            <person name="Studholme D.J."/>
        </authorList>
    </citation>
    <scope>NUCLEOTIDE SEQUENCE</scope>
    <source>
        <strain evidence="8">NZFS 3830</strain>
    </source>
</reference>
<dbReference type="GO" id="GO:0005634">
    <property type="term" value="C:nucleus"/>
    <property type="evidence" value="ECO:0007669"/>
    <property type="project" value="UniProtKB-SubCell"/>
</dbReference>
<organism evidence="8 9">
    <name type="scientific">Phytophthora cactorum</name>
    <dbReference type="NCBI Taxonomy" id="29920"/>
    <lineage>
        <taxon>Eukaryota</taxon>
        <taxon>Sar</taxon>
        <taxon>Stramenopiles</taxon>
        <taxon>Oomycota</taxon>
        <taxon>Peronosporomycetes</taxon>
        <taxon>Peronosporales</taxon>
        <taxon>Peronosporaceae</taxon>
        <taxon>Phytophthora</taxon>
    </lineage>
</organism>
<keyword evidence="3 6" id="KW-0808">Transferase</keyword>
<dbReference type="PANTHER" id="PTHR21451">
    <property type="entry name" value="HISTONE H3 METHYLTRANSFERASE"/>
    <property type="match status" value="1"/>
</dbReference>
<dbReference type="PANTHER" id="PTHR21451:SF0">
    <property type="entry name" value="HISTONE-LYSINE N-METHYLTRANSFERASE, H3 LYSINE-79 SPECIFIC"/>
    <property type="match status" value="1"/>
</dbReference>
<name>A0A8T1TW97_9STRA</name>
<proteinExistence type="inferred from homology"/>
<keyword evidence="6" id="KW-0156">Chromatin regulator</keyword>
<accession>A0A8T1TW97</accession>
<dbReference type="InterPro" id="IPR025789">
    <property type="entry name" value="DOT1_dom"/>
</dbReference>
<gene>
    <name evidence="8" type="ORF">JG687_00014723</name>
</gene>
<keyword evidence="2 6" id="KW-0489">Methyltransferase</keyword>
<comment type="function">
    <text evidence="6">Histone methyltransferase that specifically trimethylates histone H3 to form H3K79me3. This methylation is required for telomere silencing and for the pachytene checkpoint during the meiotic cell cycle by allowing the recruitment of RAD9 to double strand breaks. Nucleosomes are preferred as substrate compared to free histone.</text>
</comment>
<dbReference type="Proteomes" id="UP000688947">
    <property type="component" value="Unassembled WGS sequence"/>
</dbReference>
<evidence type="ECO:0000256" key="1">
    <source>
        <dbReference type="ARBA" id="ARBA00004123"/>
    </source>
</evidence>
<evidence type="ECO:0000313" key="9">
    <source>
        <dbReference type="Proteomes" id="UP000688947"/>
    </source>
</evidence>
<protein>
    <recommendedName>
        <fullName evidence="6">Histone-lysine N-methyltransferase, H3 lysine-79 specific</fullName>
        <ecNumber evidence="6">2.1.1.360</ecNumber>
    </recommendedName>
    <alternativeName>
        <fullName evidence="6">Histone H3-K79 methyltransferase</fullName>
    </alternativeName>
</protein>
<evidence type="ECO:0000313" key="8">
    <source>
        <dbReference type="EMBL" id="KAG6949648.1"/>
    </source>
</evidence>
<evidence type="ECO:0000256" key="6">
    <source>
        <dbReference type="RuleBase" id="RU271113"/>
    </source>
</evidence>
<comment type="similarity">
    <text evidence="6">Belongs to the class I-like SAM-binding methyltransferase superfamily. DOT1 family.</text>
</comment>
<keyword evidence="5 6" id="KW-0539">Nucleus</keyword>
<dbReference type="InterPro" id="IPR030445">
    <property type="entry name" value="H3-K79_meTrfase"/>
</dbReference>